<name>A0A0M9ASQ1_9EURY</name>
<evidence type="ECO:0000313" key="3">
    <source>
        <dbReference type="Proteomes" id="UP000037747"/>
    </source>
</evidence>
<keyword evidence="3" id="KW-1185">Reference proteome</keyword>
<comment type="caution">
    <text evidence="2">The sequence shown here is derived from an EMBL/GenBank/DDBJ whole genome shotgun (WGS) entry which is preliminary data.</text>
</comment>
<dbReference type="Proteomes" id="UP000037747">
    <property type="component" value="Unassembled WGS sequence"/>
</dbReference>
<reference evidence="2 3" key="1">
    <citation type="submission" date="2015-08" db="EMBL/GenBank/DDBJ databases">
        <title>Genomes of Isolates from Cabo Rojo, PR.</title>
        <authorList>
            <person name="Sanchez-Nieves R.L."/>
            <person name="Montalvo-Rodriguez R."/>
        </authorList>
    </citation>
    <scope>NUCLEOTIDE SEQUENCE [LARGE SCALE GENOMIC DNA]</scope>
    <source>
        <strain evidence="2 3">5</strain>
    </source>
</reference>
<dbReference type="OrthoDB" id="339988at2157"/>
<dbReference type="InterPro" id="IPR058385">
    <property type="entry name" value="DUF8072"/>
</dbReference>
<dbReference type="AlphaFoldDB" id="A0A0M9ASQ1"/>
<sequence>MPDLHPIAKRIHNVQPRPVRLELDSGETGVYEFSSTEFFQREFRGEGTRTDADADAEFRLISSEDYERILLGRSGPDEEGWSMVGEVVEAEAAEAVEE</sequence>
<dbReference type="PATRIC" id="fig|1705389.3.peg.1097"/>
<feature type="domain" description="DUF8072" evidence="1">
    <location>
        <begin position="1"/>
        <end position="94"/>
    </location>
</feature>
<gene>
    <name evidence="2" type="ORF">AMR74_03935</name>
</gene>
<accession>A0A0M9ASQ1</accession>
<dbReference type="RefSeq" id="WP_053770743.1">
    <property type="nucleotide sequence ID" value="NZ_LIST01000001.1"/>
</dbReference>
<evidence type="ECO:0000259" key="1">
    <source>
        <dbReference type="Pfam" id="PF26269"/>
    </source>
</evidence>
<organism evidence="2 3">
    <name type="scientific">Halorubrum tropicale</name>
    <dbReference type="NCBI Taxonomy" id="1765655"/>
    <lineage>
        <taxon>Archaea</taxon>
        <taxon>Methanobacteriati</taxon>
        <taxon>Methanobacteriota</taxon>
        <taxon>Stenosarchaea group</taxon>
        <taxon>Halobacteria</taxon>
        <taxon>Halobacteriales</taxon>
        <taxon>Haloferacaceae</taxon>
        <taxon>Halorubrum</taxon>
    </lineage>
</organism>
<evidence type="ECO:0000313" key="2">
    <source>
        <dbReference type="EMBL" id="KOX98057.1"/>
    </source>
</evidence>
<dbReference type="EMBL" id="LIST01000001">
    <property type="protein sequence ID" value="KOX98057.1"/>
    <property type="molecule type" value="Genomic_DNA"/>
</dbReference>
<dbReference type="Pfam" id="PF26269">
    <property type="entry name" value="DUF8072"/>
    <property type="match status" value="1"/>
</dbReference>
<proteinExistence type="predicted"/>
<protein>
    <submittedName>
        <fullName evidence="2">Transcriptional regulator</fullName>
    </submittedName>
</protein>